<accession>A0A5N0USG0</accession>
<evidence type="ECO:0000313" key="1">
    <source>
        <dbReference type="EMBL" id="KAA9153708.1"/>
    </source>
</evidence>
<dbReference type="Proteomes" id="UP000319769">
    <property type="component" value="Unassembled WGS sequence"/>
</dbReference>
<dbReference type="OrthoDB" id="2065010at2"/>
<reference evidence="1" key="1">
    <citation type="submission" date="2019-09" db="EMBL/GenBank/DDBJ databases">
        <authorList>
            <person name="Teo W.F.A."/>
            <person name="Duangmal K."/>
        </authorList>
    </citation>
    <scope>NUCLEOTIDE SEQUENCE [LARGE SCALE GENOMIC DNA]</scope>
    <source>
        <strain evidence="1">K81G1</strain>
    </source>
</reference>
<name>A0A5N0USG0_9PSEU</name>
<sequence length="183" mass="20329">MYAMQYELTLPADYDMGIIRRRVATRGGSTDDFPGLGLKAYLIRERGVAGSPVNQYAPFYLWRDVAGMGKFLVGGGGFQGLVDDFGRPPVHHWTGIAFERGPVKTPVAASKDVTRMPADLGESLAEIGELAQREDVHSAALAFDPTAWRLIRFVLWSGRGPGRYELLHLSRPELDDLPRGRQW</sequence>
<protein>
    <submittedName>
        <fullName evidence="1">DUF4865 family protein</fullName>
    </submittedName>
</protein>
<evidence type="ECO:0000313" key="2">
    <source>
        <dbReference type="Proteomes" id="UP000319769"/>
    </source>
</evidence>
<keyword evidence="2" id="KW-1185">Reference proteome</keyword>
<organism evidence="1 2">
    <name type="scientific">Amycolatopsis acidicola</name>
    <dbReference type="NCBI Taxonomy" id="2596893"/>
    <lineage>
        <taxon>Bacteria</taxon>
        <taxon>Bacillati</taxon>
        <taxon>Actinomycetota</taxon>
        <taxon>Actinomycetes</taxon>
        <taxon>Pseudonocardiales</taxon>
        <taxon>Pseudonocardiaceae</taxon>
        <taxon>Amycolatopsis</taxon>
    </lineage>
</organism>
<dbReference type="InterPro" id="IPR032349">
    <property type="entry name" value="DUF4865"/>
</dbReference>
<dbReference type="Pfam" id="PF16157">
    <property type="entry name" value="DUF4865"/>
    <property type="match status" value="1"/>
</dbReference>
<dbReference type="EMBL" id="VMNW02000073">
    <property type="protein sequence ID" value="KAA9153708.1"/>
    <property type="molecule type" value="Genomic_DNA"/>
</dbReference>
<gene>
    <name evidence="1" type="ORF">FPZ12_033905</name>
</gene>
<proteinExistence type="predicted"/>
<dbReference type="RefSeq" id="WP_144752523.1">
    <property type="nucleotide sequence ID" value="NZ_VMNW02000073.1"/>
</dbReference>
<dbReference type="AlphaFoldDB" id="A0A5N0USG0"/>
<comment type="caution">
    <text evidence="1">The sequence shown here is derived from an EMBL/GenBank/DDBJ whole genome shotgun (WGS) entry which is preliminary data.</text>
</comment>